<dbReference type="Proteomes" id="UP000006620">
    <property type="component" value="Chromosome"/>
</dbReference>
<name>F8FN58_PAEMK</name>
<evidence type="ECO:0000313" key="5">
    <source>
        <dbReference type="Proteomes" id="UP000006620"/>
    </source>
</evidence>
<dbReference type="PATRIC" id="fig|1036673.3.peg.6733"/>
<reference evidence="4 5" key="2">
    <citation type="journal article" date="2013" name="Genome Announc.">
        <title>Genome Sequence of Growth-Improving Paenibacillus mucilaginosus Strain KNP414.</title>
        <authorList>
            <person name="Lu J.J."/>
            <person name="Wang J.F."/>
            <person name="Hu X.F."/>
        </authorList>
    </citation>
    <scope>NUCLEOTIDE SEQUENCE [LARGE SCALE GENOMIC DNA]</scope>
    <source>
        <strain evidence="4 5">KNP414</strain>
    </source>
</reference>
<keyword evidence="3" id="KW-0812">Transmembrane</keyword>
<sequence length="189" mass="21008">MRAFVRRIRDDERGLTLVELIASLSIMSMVMGTIYGVITFGFNAYHKVTIENDLRNESDLIMSAIINEMYEFGADRVQKHKNRTDGQLDGITLIDTLSDGNDEEKYILLKTDGEGLRLYIGGDEEGLAGDESHMVLRSQLLPGSTIELKCPGSPEPEACGSGLIDVRMELGQTYEGKEHKLALQSKFGF</sequence>
<dbReference type="GO" id="GO:0009986">
    <property type="term" value="C:cell surface"/>
    <property type="evidence" value="ECO:0007669"/>
    <property type="project" value="UniProtKB-SubCell"/>
</dbReference>
<dbReference type="RefSeq" id="WP_013920869.1">
    <property type="nucleotide sequence ID" value="NC_015690.1"/>
</dbReference>
<comment type="subcellular location">
    <subcellularLocation>
        <location evidence="1">Cell surface</location>
    </subcellularLocation>
</comment>
<feature type="transmembrane region" description="Helical" evidence="3">
    <location>
        <begin position="20"/>
        <end position="42"/>
    </location>
</feature>
<accession>F8FN58</accession>
<keyword evidence="3" id="KW-1133">Transmembrane helix</keyword>
<reference evidence="5" key="1">
    <citation type="submission" date="2011-06" db="EMBL/GenBank/DDBJ databases">
        <title>Complete genome sequence of Paenibacillus mucilaginosus KNP414.</title>
        <authorList>
            <person name="Wang J."/>
            <person name="Hu S."/>
            <person name="Hu X."/>
            <person name="Zhang B."/>
            <person name="Dong D."/>
            <person name="Zhang S."/>
            <person name="Zhao K."/>
            <person name="Wu D."/>
        </authorList>
    </citation>
    <scope>NUCLEOTIDE SEQUENCE [LARGE SCALE GENOMIC DNA]</scope>
    <source>
        <strain evidence="5">KNP414</strain>
    </source>
</reference>
<proteinExistence type="predicted"/>
<keyword evidence="3" id="KW-0472">Membrane</keyword>
<evidence type="ECO:0000256" key="2">
    <source>
        <dbReference type="ARBA" id="ARBA00023287"/>
    </source>
</evidence>
<evidence type="ECO:0008006" key="6">
    <source>
        <dbReference type="Google" id="ProtNLM"/>
    </source>
</evidence>
<evidence type="ECO:0000256" key="1">
    <source>
        <dbReference type="ARBA" id="ARBA00004241"/>
    </source>
</evidence>
<dbReference type="GO" id="GO:0030420">
    <property type="term" value="P:establishment of competence for transformation"/>
    <property type="evidence" value="ECO:0007669"/>
    <property type="project" value="UniProtKB-KW"/>
</dbReference>
<evidence type="ECO:0000256" key="3">
    <source>
        <dbReference type="SAM" id="Phobius"/>
    </source>
</evidence>
<dbReference type="InterPro" id="IPR012902">
    <property type="entry name" value="N_methyl_site"/>
</dbReference>
<dbReference type="PROSITE" id="PS00409">
    <property type="entry name" value="PROKAR_NTER_METHYL"/>
    <property type="match status" value="1"/>
</dbReference>
<dbReference type="Pfam" id="PF07963">
    <property type="entry name" value="N_methyl"/>
    <property type="match status" value="1"/>
</dbReference>
<organism evidence="4 5">
    <name type="scientific">Paenibacillus mucilaginosus (strain KNP414)</name>
    <dbReference type="NCBI Taxonomy" id="1036673"/>
    <lineage>
        <taxon>Bacteria</taxon>
        <taxon>Bacillati</taxon>
        <taxon>Bacillota</taxon>
        <taxon>Bacilli</taxon>
        <taxon>Bacillales</taxon>
        <taxon>Paenibacillaceae</taxon>
        <taxon>Paenibacillus</taxon>
    </lineage>
</organism>
<dbReference type="KEGG" id="pms:KNP414_07218"/>
<gene>
    <name evidence="4" type="ordered locus">KNP414_07218</name>
</gene>
<evidence type="ECO:0000313" key="4">
    <source>
        <dbReference type="EMBL" id="AEI45728.1"/>
    </source>
</evidence>
<dbReference type="AlphaFoldDB" id="F8FN58"/>
<dbReference type="NCBIfam" id="TIGR02532">
    <property type="entry name" value="IV_pilin_GFxxxE"/>
    <property type="match status" value="1"/>
</dbReference>
<keyword evidence="2" id="KW-0178">Competence</keyword>
<dbReference type="EMBL" id="CP002869">
    <property type="protein sequence ID" value="AEI45728.1"/>
    <property type="molecule type" value="Genomic_DNA"/>
</dbReference>
<dbReference type="HOGENOM" id="CLU_1509179_0_0_9"/>
<protein>
    <recommendedName>
        <fullName evidence="6">Prepilin-type N-terminal cleavage/methylation domain-containing protein</fullName>
    </recommendedName>
</protein>